<dbReference type="RefSeq" id="WP_181615300.1">
    <property type="nucleotide sequence ID" value="NZ_BAABAM010000008.1"/>
</dbReference>
<gene>
    <name evidence="5" type="ORF">HNR30_007965</name>
</gene>
<dbReference type="GO" id="GO:0009239">
    <property type="term" value="P:enterobactin biosynthetic process"/>
    <property type="evidence" value="ECO:0007669"/>
    <property type="project" value="TreeGrafter"/>
</dbReference>
<dbReference type="GO" id="GO:0008610">
    <property type="term" value="P:lipid biosynthetic process"/>
    <property type="evidence" value="ECO:0007669"/>
    <property type="project" value="UniProtKB-ARBA"/>
</dbReference>
<dbReference type="PROSITE" id="PS00012">
    <property type="entry name" value="PHOSPHOPANTETHEINE"/>
    <property type="match status" value="1"/>
</dbReference>
<dbReference type="InterPro" id="IPR006162">
    <property type="entry name" value="Ppantetheine_attach_site"/>
</dbReference>
<comment type="caution">
    <text evidence="5">The sequence shown here is derived from an EMBL/GenBank/DDBJ whole genome shotgun (WGS) entry which is preliminary data.</text>
</comment>
<evidence type="ECO:0000313" key="5">
    <source>
        <dbReference type="EMBL" id="MBA2896574.1"/>
    </source>
</evidence>
<dbReference type="AlphaFoldDB" id="A0A7W0HUV0"/>
<dbReference type="InterPro" id="IPR009081">
    <property type="entry name" value="PP-bd_ACP"/>
</dbReference>
<dbReference type="SUPFAM" id="SSF52777">
    <property type="entry name" value="CoA-dependent acyltransferases"/>
    <property type="match status" value="4"/>
</dbReference>
<name>A0A7W0HUV0_9ACTN</name>
<keyword evidence="3" id="KW-0597">Phosphoprotein</keyword>
<evidence type="ECO:0000256" key="2">
    <source>
        <dbReference type="ARBA" id="ARBA00022450"/>
    </source>
</evidence>
<accession>A0A7W0HUV0</accession>
<evidence type="ECO:0000256" key="1">
    <source>
        <dbReference type="ARBA" id="ARBA00001957"/>
    </source>
</evidence>
<sequence>MSVPASLSREDKRALLAELISSGAAPFPLSQGQQSLWFMDRVRREASVAYNMPFAWTIRGTVDPGALRRAFAWLMARHPILRTTYAYVRGTPVQRVSRAAEPDLVIADPASPQELADLLAEAAGRPFDLATGPVFRVVLARRPDAPPVLLWVTHHIAIDGWSLFLMLDELGRAYTAYLHGREPDLPAPEAGYADFVAWQAAMLAGPWGDRLADHWREALHDPPPPLALPLDRPRPADRSFRGACHAFRLDAELTAKVEELAARHDTTVYTTLLAAFQVLLGRAAGQREFLLGTWTSGRSRPEFAGVAGYFVNPVVVRTDLSGEPGFSQLLARTRSVVLDALEHQDYPFPLLVERLGVRRDPSRSPLFDVAFTLRASQRGEITRSESGETASPLGAPSEGERGMLLHLGELVLATYPLEQQTVRFDVEMELISSDGELSGLLRYSTDLFDAETIAWLAQGYRGILEEVTAEPDRPVGTLSWRPRDNVPRAVPLAGATGTGPVTAPAELVGTVTGIWGNVLGLEPGEIAPDDDFFSLGGHSLAAVQVAMELQAALGVEVSISDVFHHLTPAELAGMLATPADAGPVPLPRTPGQDLPLSYAQESLWILHQLAPHSLAYSAPHAFHLEGELDVPALEWALGQVVARHEPLRTTYAATRRGPVQRIAEPAPLRLPVVDTADPVRAVLEEYGRPFDLSRPPIRPVLFRVAPDDHVLLFLVHHIAFDGWSTAVFWRELCAFYRSRTTGGPVPAALAVQYADHVVWERERLSGERLSTLAAHWRERLDGADRTRFPTDLPRPRRPLFQGAQHVFDLPVDVRALCEATGATAHMVHLAAFQIWQARRTGAWDLVTGSVVSGRTRPQTADLIGHFVNALPVRTDLTGAATFSDAVAVVRRGLLDAYEHQELPLTLLSAELGLGRDKPFGLLFTLHDRRLLESADDVLPGVAMRRMSVPLGTAQFDLALEVTDLGDSARAVLEYDTALFLPQTVAAMAEELRRLVIELVAGPDLPLRR</sequence>
<evidence type="ECO:0000313" key="6">
    <source>
        <dbReference type="Proteomes" id="UP000530928"/>
    </source>
</evidence>
<dbReference type="Gene3D" id="3.30.559.10">
    <property type="entry name" value="Chloramphenicol acetyltransferase-like domain"/>
    <property type="match status" value="2"/>
</dbReference>
<feature type="domain" description="Carrier" evidence="4">
    <location>
        <begin position="502"/>
        <end position="579"/>
    </location>
</feature>
<dbReference type="InterPro" id="IPR001242">
    <property type="entry name" value="Condensation_dom"/>
</dbReference>
<protein>
    <submittedName>
        <fullName evidence="5">Non-ribosomal peptide synthetase component F</fullName>
    </submittedName>
</protein>
<dbReference type="GO" id="GO:0031177">
    <property type="term" value="F:phosphopantetheine binding"/>
    <property type="evidence" value="ECO:0007669"/>
    <property type="project" value="InterPro"/>
</dbReference>
<dbReference type="CDD" id="cd19531">
    <property type="entry name" value="LCL_NRPS-like"/>
    <property type="match status" value="2"/>
</dbReference>
<dbReference type="SMART" id="SM00823">
    <property type="entry name" value="PKS_PP"/>
    <property type="match status" value="1"/>
</dbReference>
<reference evidence="5 6" key="1">
    <citation type="submission" date="2020-07" db="EMBL/GenBank/DDBJ databases">
        <title>Genomic Encyclopedia of Type Strains, Phase IV (KMG-IV): sequencing the most valuable type-strain genomes for metagenomic binning, comparative biology and taxonomic classification.</title>
        <authorList>
            <person name="Goeker M."/>
        </authorList>
    </citation>
    <scope>NUCLEOTIDE SEQUENCE [LARGE SCALE GENOMIC DNA]</scope>
    <source>
        <strain evidence="5 6">DSM 45533</strain>
    </source>
</reference>
<keyword evidence="2" id="KW-0596">Phosphopantetheine</keyword>
<dbReference type="GO" id="GO:0005829">
    <property type="term" value="C:cytosol"/>
    <property type="evidence" value="ECO:0007669"/>
    <property type="project" value="TreeGrafter"/>
</dbReference>
<dbReference type="InterPro" id="IPR020806">
    <property type="entry name" value="PKS_PP-bd"/>
</dbReference>
<proteinExistence type="predicted"/>
<dbReference type="Gene3D" id="1.10.1200.10">
    <property type="entry name" value="ACP-like"/>
    <property type="match status" value="1"/>
</dbReference>
<evidence type="ECO:0000256" key="3">
    <source>
        <dbReference type="ARBA" id="ARBA00022553"/>
    </source>
</evidence>
<dbReference type="Proteomes" id="UP000530928">
    <property type="component" value="Unassembled WGS sequence"/>
</dbReference>
<dbReference type="PANTHER" id="PTHR45527:SF1">
    <property type="entry name" value="FATTY ACID SYNTHASE"/>
    <property type="match status" value="1"/>
</dbReference>
<dbReference type="SUPFAM" id="SSF47336">
    <property type="entry name" value="ACP-like"/>
    <property type="match status" value="1"/>
</dbReference>
<evidence type="ECO:0000259" key="4">
    <source>
        <dbReference type="PROSITE" id="PS50075"/>
    </source>
</evidence>
<dbReference type="InterPro" id="IPR036736">
    <property type="entry name" value="ACP-like_sf"/>
</dbReference>
<dbReference type="PROSITE" id="PS50075">
    <property type="entry name" value="CARRIER"/>
    <property type="match status" value="1"/>
</dbReference>
<dbReference type="Gene3D" id="3.30.559.30">
    <property type="entry name" value="Nonribosomal peptide synthetase, condensation domain"/>
    <property type="match status" value="2"/>
</dbReference>
<dbReference type="GO" id="GO:0047527">
    <property type="term" value="F:2,3-dihydroxybenzoate-serine ligase activity"/>
    <property type="evidence" value="ECO:0007669"/>
    <property type="project" value="TreeGrafter"/>
</dbReference>
<dbReference type="GO" id="GO:0043041">
    <property type="term" value="P:amino acid activation for nonribosomal peptide biosynthetic process"/>
    <property type="evidence" value="ECO:0007669"/>
    <property type="project" value="TreeGrafter"/>
</dbReference>
<keyword evidence="6" id="KW-1185">Reference proteome</keyword>
<dbReference type="InterPro" id="IPR023213">
    <property type="entry name" value="CAT-like_dom_sf"/>
</dbReference>
<organism evidence="5 6">
    <name type="scientific">Nonomuraea soli</name>
    <dbReference type="NCBI Taxonomy" id="1032476"/>
    <lineage>
        <taxon>Bacteria</taxon>
        <taxon>Bacillati</taxon>
        <taxon>Actinomycetota</taxon>
        <taxon>Actinomycetes</taxon>
        <taxon>Streptosporangiales</taxon>
        <taxon>Streptosporangiaceae</taxon>
        <taxon>Nonomuraea</taxon>
    </lineage>
</organism>
<comment type="cofactor">
    <cofactor evidence="1">
        <name>pantetheine 4'-phosphate</name>
        <dbReference type="ChEBI" id="CHEBI:47942"/>
    </cofactor>
</comment>
<dbReference type="EMBL" id="JACDUR010000009">
    <property type="protein sequence ID" value="MBA2896574.1"/>
    <property type="molecule type" value="Genomic_DNA"/>
</dbReference>
<dbReference type="PANTHER" id="PTHR45527">
    <property type="entry name" value="NONRIBOSOMAL PEPTIDE SYNTHETASE"/>
    <property type="match status" value="1"/>
</dbReference>
<dbReference type="Pfam" id="PF00550">
    <property type="entry name" value="PP-binding"/>
    <property type="match status" value="1"/>
</dbReference>
<dbReference type="Pfam" id="PF00668">
    <property type="entry name" value="Condensation"/>
    <property type="match status" value="2"/>
</dbReference>
<dbReference type="GO" id="GO:0009366">
    <property type="term" value="C:enterobactin synthetase complex"/>
    <property type="evidence" value="ECO:0007669"/>
    <property type="project" value="TreeGrafter"/>
</dbReference>